<evidence type="ECO:0000313" key="5">
    <source>
        <dbReference type="Proteomes" id="UP000041254"/>
    </source>
</evidence>
<dbReference type="AlphaFoldDB" id="A0A0G4FJ98"/>
<dbReference type="InterPro" id="IPR022628">
    <property type="entry name" value="S-AdoMet_synt_N"/>
</dbReference>
<evidence type="ECO:0000256" key="2">
    <source>
        <dbReference type="SAM" id="MobiDB-lite"/>
    </source>
</evidence>
<dbReference type="GO" id="GO:0004478">
    <property type="term" value="F:methionine adenosyltransferase activity"/>
    <property type="evidence" value="ECO:0007669"/>
    <property type="project" value="InterPro"/>
</dbReference>
<evidence type="ECO:0000313" key="4">
    <source>
        <dbReference type="EMBL" id="CEM13131.1"/>
    </source>
</evidence>
<evidence type="ECO:0000259" key="3">
    <source>
        <dbReference type="Pfam" id="PF00438"/>
    </source>
</evidence>
<proteinExistence type="predicted"/>
<dbReference type="Gene3D" id="3.30.300.10">
    <property type="match status" value="1"/>
</dbReference>
<accession>A0A0G4FJ98</accession>
<dbReference type="EMBL" id="CDMY01000444">
    <property type="protein sequence ID" value="CEM13131.1"/>
    <property type="molecule type" value="Genomic_DNA"/>
</dbReference>
<evidence type="ECO:0000256" key="1">
    <source>
        <dbReference type="ARBA" id="ARBA00022723"/>
    </source>
</evidence>
<feature type="domain" description="S-adenosylmethionine synthetase N-terminal" evidence="3">
    <location>
        <begin position="261"/>
        <end position="295"/>
    </location>
</feature>
<dbReference type="Proteomes" id="UP000041254">
    <property type="component" value="Unassembled WGS sequence"/>
</dbReference>
<reference evidence="4 5" key="1">
    <citation type="submission" date="2014-11" db="EMBL/GenBank/DDBJ databases">
        <authorList>
            <person name="Zhu J."/>
            <person name="Qi W."/>
            <person name="Song R."/>
        </authorList>
    </citation>
    <scope>NUCLEOTIDE SEQUENCE [LARGE SCALE GENOMIC DNA]</scope>
</reference>
<dbReference type="GO" id="GO:0046872">
    <property type="term" value="F:metal ion binding"/>
    <property type="evidence" value="ECO:0007669"/>
    <property type="project" value="UniProtKB-KW"/>
</dbReference>
<keyword evidence="1" id="KW-0479">Metal-binding</keyword>
<dbReference type="VEuPathDB" id="CryptoDB:Vbra_1360"/>
<keyword evidence="5" id="KW-1185">Reference proteome</keyword>
<dbReference type="SUPFAM" id="SSF55973">
    <property type="entry name" value="S-adenosylmethionine synthetase"/>
    <property type="match status" value="1"/>
</dbReference>
<dbReference type="GO" id="GO:0006556">
    <property type="term" value="P:S-adenosylmethionine biosynthetic process"/>
    <property type="evidence" value="ECO:0007669"/>
    <property type="project" value="InterPro"/>
</dbReference>
<dbReference type="InParanoid" id="A0A0G4FJ98"/>
<organism evidence="4 5">
    <name type="scientific">Vitrella brassicaformis (strain CCMP3155)</name>
    <dbReference type="NCBI Taxonomy" id="1169540"/>
    <lineage>
        <taxon>Eukaryota</taxon>
        <taxon>Sar</taxon>
        <taxon>Alveolata</taxon>
        <taxon>Colpodellida</taxon>
        <taxon>Vitrellaceae</taxon>
        <taxon>Vitrella</taxon>
    </lineage>
</organism>
<dbReference type="InterPro" id="IPR022636">
    <property type="entry name" value="S-AdoMet_synthetase_sfam"/>
</dbReference>
<name>A0A0G4FJ98_VITBC</name>
<dbReference type="Pfam" id="PF00438">
    <property type="entry name" value="S-AdoMet_synt_N"/>
    <property type="match status" value="1"/>
</dbReference>
<sequence>MRTTAHSWWTSNWCSSSPHKSVNPTGVPFYMSREVFGPLAAKSMWRTVRELMASCQRGLRPRRPRRQQEGFVEVFVDGAGLEHMQVQRQATFETADANGNGNGNGNAKEDSSNLSVSSQASTVLPPHGYFRHRSSFLTQKQGTLDSIPEDLHTTINMTMSTSHGLCSQTVPLLPGGRIVGARVVKTHISSHYLMPKGQRQARRPAADDRLEGMWMDIVYDIGRKEMALKNDWCHVRATLEPRGHVLTSASPAAHSPSPGCFLVTSEAVTLGHPDKLCDVVADAVVDECKALDAEALANVKGHLPR</sequence>
<feature type="region of interest" description="Disordered" evidence="2">
    <location>
        <begin position="95"/>
        <end position="120"/>
    </location>
</feature>
<protein>
    <recommendedName>
        <fullName evidence="3">S-adenosylmethionine synthetase N-terminal domain-containing protein</fullName>
    </recommendedName>
</protein>
<gene>
    <name evidence="4" type="ORF">Vbra_1360</name>
</gene>